<dbReference type="Proteomes" id="UP000238157">
    <property type="component" value="Unassembled WGS sequence"/>
</dbReference>
<organism evidence="1 2">
    <name type="scientific">Mongoliibacter ruber</name>
    <dbReference type="NCBI Taxonomy" id="1750599"/>
    <lineage>
        <taxon>Bacteria</taxon>
        <taxon>Pseudomonadati</taxon>
        <taxon>Bacteroidota</taxon>
        <taxon>Cytophagia</taxon>
        <taxon>Cytophagales</taxon>
        <taxon>Cyclobacteriaceae</taxon>
        <taxon>Mongoliibacter</taxon>
    </lineage>
</organism>
<evidence type="ECO:0008006" key="3">
    <source>
        <dbReference type="Google" id="ProtNLM"/>
    </source>
</evidence>
<name>A0A2T0WMR5_9BACT</name>
<dbReference type="AlphaFoldDB" id="A0A2T0WMR5"/>
<dbReference type="EMBL" id="PVTR01000005">
    <property type="protein sequence ID" value="PRY87993.1"/>
    <property type="molecule type" value="Genomic_DNA"/>
</dbReference>
<gene>
    <name evidence="1" type="ORF">CLW00_105113</name>
</gene>
<reference evidence="1 2" key="1">
    <citation type="submission" date="2018-03" db="EMBL/GenBank/DDBJ databases">
        <title>Genomic Encyclopedia of Archaeal and Bacterial Type Strains, Phase II (KMG-II): from individual species to whole genera.</title>
        <authorList>
            <person name="Goeker M."/>
        </authorList>
    </citation>
    <scope>NUCLEOTIDE SEQUENCE [LARGE SCALE GENOMIC DNA]</scope>
    <source>
        <strain evidence="1 2">DSM 27929</strain>
    </source>
</reference>
<sequence length="252" mass="28313">MRHSYSKFTFLFFIFFGLVYQAHSQISLDIESGLIFPGYNQVRIPNQTGTSFDFNRDFDIQGPVIPNRIRPGYSFGKNHIFALYAPLTANYTGIPGFEIQLENTLFDGSRSLEGLYKFNSYRLTYRRDLIQDEKWVLGVGFTAKIRDARVLLSDETQTDFKDDIGFVPLLHLFVSYDAGILTALIEGDGLAGGPGRAFDFFGGVRVPLSNYFDLKAGYRILEGGADVSEVYNFALFNFASVGIVWGISGGRY</sequence>
<keyword evidence="2" id="KW-1185">Reference proteome</keyword>
<accession>A0A2T0WMR5</accession>
<proteinExistence type="predicted"/>
<comment type="caution">
    <text evidence="1">The sequence shown here is derived from an EMBL/GenBank/DDBJ whole genome shotgun (WGS) entry which is preliminary data.</text>
</comment>
<dbReference type="OrthoDB" id="941853at2"/>
<evidence type="ECO:0000313" key="1">
    <source>
        <dbReference type="EMBL" id="PRY87993.1"/>
    </source>
</evidence>
<protein>
    <recommendedName>
        <fullName evidence="3">Outer membrane protein with beta-barrel domain</fullName>
    </recommendedName>
</protein>
<evidence type="ECO:0000313" key="2">
    <source>
        <dbReference type="Proteomes" id="UP000238157"/>
    </source>
</evidence>